<feature type="non-terminal residue" evidence="2">
    <location>
        <position position="1"/>
    </location>
</feature>
<dbReference type="EMBL" id="UINC01070922">
    <property type="protein sequence ID" value="SVC05441.1"/>
    <property type="molecule type" value="Genomic_DNA"/>
</dbReference>
<reference evidence="2" key="1">
    <citation type="submission" date="2018-05" db="EMBL/GenBank/DDBJ databases">
        <authorList>
            <person name="Lanie J.A."/>
            <person name="Ng W.-L."/>
            <person name="Kazmierczak K.M."/>
            <person name="Andrzejewski T.M."/>
            <person name="Davidsen T.M."/>
            <person name="Wayne K.J."/>
            <person name="Tettelin H."/>
            <person name="Glass J.I."/>
            <person name="Rusch D."/>
            <person name="Podicherti R."/>
            <person name="Tsui H.-C.T."/>
            <person name="Winkler M.E."/>
        </authorList>
    </citation>
    <scope>NUCLEOTIDE SEQUENCE</scope>
</reference>
<accession>A0A382J3N9</accession>
<feature type="region of interest" description="Disordered" evidence="1">
    <location>
        <begin position="67"/>
        <end position="94"/>
    </location>
</feature>
<feature type="non-terminal residue" evidence="2">
    <location>
        <position position="352"/>
    </location>
</feature>
<feature type="region of interest" description="Disordered" evidence="1">
    <location>
        <begin position="144"/>
        <end position="236"/>
    </location>
</feature>
<evidence type="ECO:0000313" key="2">
    <source>
        <dbReference type="EMBL" id="SVC05441.1"/>
    </source>
</evidence>
<gene>
    <name evidence="2" type="ORF">METZ01_LOCUS258295</name>
</gene>
<feature type="region of interest" description="Disordered" evidence="1">
    <location>
        <begin position="1"/>
        <end position="31"/>
    </location>
</feature>
<name>A0A382J3N9_9ZZZZ</name>
<dbReference type="AlphaFoldDB" id="A0A382J3N9"/>
<proteinExistence type="predicted"/>
<protein>
    <submittedName>
        <fullName evidence="2">Uncharacterized protein</fullName>
    </submittedName>
</protein>
<feature type="compositionally biased region" description="Basic and acidic residues" evidence="1">
    <location>
        <begin position="263"/>
        <end position="306"/>
    </location>
</feature>
<sequence length="352" mass="41061">KPSEEQLKQFTKRRGEKPQIDQVDSKRKTRIEAETAVKNAMRELEEARVREELSAREELEAHKLTLEKAKKGMARNNEEMEKIKQADRSKHEKNEAALAKLKQEHEHGEELIRHTIRAKKAAHLDDEDRVHELDGDLHRLHEKETERICRKEEEDRRREEESRAAHERYLKRVKADEDDIAQGKEEMEKLKREESALKEELDEKERTFQEKARAIKFDDDDEHSLHEHELDVLQKSNDKLEGQVTIEEEEINNLSAKLDARRITQADEKKSDRRQAAAEHEAELMKESLETEETVKIAKPVIDRDQPPSPDLEPSLPKYEKVEPTTPKPEIPDLPVSTAPDLPKPSEVKTVV</sequence>
<organism evidence="2">
    <name type="scientific">marine metagenome</name>
    <dbReference type="NCBI Taxonomy" id="408172"/>
    <lineage>
        <taxon>unclassified sequences</taxon>
        <taxon>metagenomes</taxon>
        <taxon>ecological metagenomes</taxon>
    </lineage>
</organism>
<feature type="region of interest" description="Disordered" evidence="1">
    <location>
        <begin position="263"/>
        <end position="352"/>
    </location>
</feature>
<feature type="compositionally biased region" description="Basic and acidic residues" evidence="1">
    <location>
        <begin position="16"/>
        <end position="31"/>
    </location>
</feature>
<evidence type="ECO:0000256" key="1">
    <source>
        <dbReference type="SAM" id="MobiDB-lite"/>
    </source>
</evidence>